<keyword evidence="5" id="KW-0472">Membrane</keyword>
<dbReference type="Pfam" id="PF17802">
    <property type="entry name" value="SpaA"/>
    <property type="match status" value="1"/>
</dbReference>
<dbReference type="InterPro" id="IPR041033">
    <property type="entry name" value="SpaA_PFL_dom_1"/>
</dbReference>
<dbReference type="AlphaFoldDB" id="A0AA43P692"/>
<keyword evidence="1" id="KW-0134">Cell wall</keyword>
<evidence type="ECO:0000313" key="10">
    <source>
        <dbReference type="EMBL" id="MDH7898756.1"/>
    </source>
</evidence>
<dbReference type="InterPro" id="IPR019931">
    <property type="entry name" value="LPXTG_anchor"/>
</dbReference>
<gene>
    <name evidence="10" type="ORF">OB936_00720</name>
    <name evidence="9" type="ORF">OB951_01770</name>
</gene>
<dbReference type="Gene3D" id="2.60.40.10">
    <property type="entry name" value="Immunoglobulins"/>
    <property type="match status" value="1"/>
</dbReference>
<dbReference type="EMBL" id="JAOPMD010000003">
    <property type="protein sequence ID" value="MDH7898756.1"/>
    <property type="molecule type" value="Genomic_DNA"/>
</dbReference>
<evidence type="ECO:0000259" key="7">
    <source>
        <dbReference type="Pfam" id="PF00746"/>
    </source>
</evidence>
<keyword evidence="4" id="KW-0572">Peptidoglycan-anchor</keyword>
<evidence type="ECO:0000256" key="6">
    <source>
        <dbReference type="SAM" id="SignalP"/>
    </source>
</evidence>
<feature type="domain" description="Gram-positive cocci surface proteins LPxTG" evidence="7">
    <location>
        <begin position="490"/>
        <end position="528"/>
    </location>
</feature>
<feature type="transmembrane region" description="Helical" evidence="5">
    <location>
        <begin position="499"/>
        <end position="524"/>
    </location>
</feature>
<evidence type="ECO:0000313" key="11">
    <source>
        <dbReference type="Proteomes" id="UP001161916"/>
    </source>
</evidence>
<evidence type="ECO:0000256" key="2">
    <source>
        <dbReference type="ARBA" id="ARBA00022525"/>
    </source>
</evidence>
<keyword evidence="5" id="KW-0812">Transmembrane</keyword>
<protein>
    <submittedName>
        <fullName evidence="9">Isopeptide-forming domain-containing fimbrial protein</fullName>
    </submittedName>
</protein>
<dbReference type="NCBIfam" id="TIGR04226">
    <property type="entry name" value="RrgB_K2N_iso_D2"/>
    <property type="match status" value="1"/>
</dbReference>
<dbReference type="Gene3D" id="2.60.40.740">
    <property type="match status" value="1"/>
</dbReference>
<comment type="caution">
    <text evidence="9">The sequence shown here is derived from an EMBL/GenBank/DDBJ whole genome shotgun (WGS) entry which is preliminary data.</text>
</comment>
<evidence type="ECO:0000256" key="4">
    <source>
        <dbReference type="ARBA" id="ARBA00023088"/>
    </source>
</evidence>
<dbReference type="GO" id="GO:0005975">
    <property type="term" value="P:carbohydrate metabolic process"/>
    <property type="evidence" value="ECO:0007669"/>
    <property type="project" value="UniProtKB-ARBA"/>
</dbReference>
<accession>A0AA43P692</accession>
<keyword evidence="2" id="KW-0964">Secreted</keyword>
<evidence type="ECO:0000256" key="3">
    <source>
        <dbReference type="ARBA" id="ARBA00022729"/>
    </source>
</evidence>
<dbReference type="SUPFAM" id="SSF49478">
    <property type="entry name" value="Cna protein B-type domain"/>
    <property type="match status" value="1"/>
</dbReference>
<proteinExistence type="predicted"/>
<reference evidence="9" key="2">
    <citation type="journal article" date="2023" name="Gut Microbes">
        <title>Characterization of Bifidobacterium kashiwanohense that utilizes both milk- and plant-derived oligosaccharides.</title>
        <authorList>
            <person name="Orihara K."/>
            <person name="Yahagi K."/>
            <person name="Saito Y."/>
            <person name="Watanabe Y."/>
            <person name="Sasai T."/>
            <person name="Hara T."/>
            <person name="Tsukuda N."/>
            <person name="Oki K."/>
            <person name="Fujimoto J."/>
            <person name="Matsuki T."/>
        </authorList>
    </citation>
    <scope>NUCLEOTIDE SEQUENCE</scope>
    <source>
        <strain evidence="10">YIT 13057</strain>
        <strain evidence="9">YIT 13062</strain>
    </source>
</reference>
<feature type="chain" id="PRO_5044704533" evidence="6">
    <location>
        <begin position="30"/>
        <end position="531"/>
    </location>
</feature>
<evidence type="ECO:0000259" key="8">
    <source>
        <dbReference type="Pfam" id="PF17802"/>
    </source>
</evidence>
<dbReference type="InterPro" id="IPR026466">
    <property type="entry name" value="Fim_isopep_form_D2_dom"/>
</dbReference>
<keyword evidence="5" id="KW-1133">Transmembrane helix</keyword>
<name>A0AA43P692_9BIFI</name>
<sequence length="531" mass="54689">MKMRKLFAGIAAAVTLLGGMALGAASAQADGPQMTTPLLQVNNAQAGHTYTPYKFATFANAGNGTVEVNTVDAWKTAVTTAADAADNDTKNSIPAEYANNPAAYVATFTAEQIRKFATELAKTNSLPAAVANGALTVTSGQDGKSLSFSGVKEEGWYLVTDTYNGVIGTPAVVATTVSGLTNLKIVADTTTGQGNITSVGQFNAKNENPLTPPKKTAKVGTVDVNGKTVNVGDTVNFTVSATVPTSAANYDSYPFTITDTASKGLQVAQPTAFTVQKKAGQNDALEAVDSTLYTVTQTGTATEETGTTTTIKFANANSLAGKTIVVSYTGTVTKDALTGLGGSVDNKATLTTNGGTSEAGETNAKTYGFQFTKIGVDKDANALAGAKFVVKKDGKYLKQAENGAWSLVETQNDATTFTSGTDGLVQLKGLAAGTYTVEETVAPNSYAQNFKVTFDVTIKNDGKVTFSPDALKQVTPSKNDTAEATATVKNVKNVTQLPLTGAAGTTLFTVVALLVAGAGVTVAVKSRQRTH</sequence>
<keyword evidence="3 6" id="KW-0732">Signal</keyword>
<reference evidence="9" key="1">
    <citation type="submission" date="2022-09" db="EMBL/GenBank/DDBJ databases">
        <authorList>
            <person name="Orihara K."/>
        </authorList>
    </citation>
    <scope>NUCLEOTIDE SEQUENCE</scope>
    <source>
        <strain evidence="10">YIT 13057</strain>
        <strain evidence="9">YIT 13062</strain>
    </source>
</reference>
<evidence type="ECO:0000313" key="9">
    <source>
        <dbReference type="EMBL" id="MDH7889347.1"/>
    </source>
</evidence>
<feature type="signal peptide" evidence="6">
    <location>
        <begin position="1"/>
        <end position="29"/>
    </location>
</feature>
<dbReference type="NCBIfam" id="TIGR01167">
    <property type="entry name" value="LPXTG_anchor"/>
    <property type="match status" value="1"/>
</dbReference>
<dbReference type="EMBL" id="JAOPMH010000003">
    <property type="protein sequence ID" value="MDH7889347.1"/>
    <property type="molecule type" value="Genomic_DNA"/>
</dbReference>
<dbReference type="InterPro" id="IPR013783">
    <property type="entry name" value="Ig-like_fold"/>
</dbReference>
<dbReference type="Proteomes" id="UP001161916">
    <property type="component" value="Unassembled WGS sequence"/>
</dbReference>
<dbReference type="Pfam" id="PF00746">
    <property type="entry name" value="Gram_pos_anchor"/>
    <property type="match status" value="1"/>
</dbReference>
<evidence type="ECO:0000256" key="1">
    <source>
        <dbReference type="ARBA" id="ARBA00022512"/>
    </source>
</evidence>
<dbReference type="RefSeq" id="WP_281087954.1">
    <property type="nucleotide sequence ID" value="NZ_JAOPLX010000002.1"/>
</dbReference>
<organism evidence="9 11">
    <name type="scientific">Bifidobacterium catenulatum subsp. kashiwanohense</name>
    <dbReference type="NCBI Taxonomy" id="630129"/>
    <lineage>
        <taxon>Bacteria</taxon>
        <taxon>Bacillati</taxon>
        <taxon>Actinomycetota</taxon>
        <taxon>Actinomycetes</taxon>
        <taxon>Bifidobacteriales</taxon>
        <taxon>Bifidobacteriaceae</taxon>
        <taxon>Bifidobacterium</taxon>
    </lineage>
</organism>
<dbReference type="Proteomes" id="UP001157379">
    <property type="component" value="Unassembled WGS sequence"/>
</dbReference>
<feature type="domain" description="SpaA-like prealbumin fold" evidence="8">
    <location>
        <begin position="376"/>
        <end position="465"/>
    </location>
</feature>
<evidence type="ECO:0000256" key="5">
    <source>
        <dbReference type="SAM" id="Phobius"/>
    </source>
</evidence>